<reference evidence="2" key="1">
    <citation type="submission" date="2023-06" db="EMBL/GenBank/DDBJ databases">
        <title>Comparative genomics of Bacillaceae isolates and their secondary metabolite potential.</title>
        <authorList>
            <person name="Song L."/>
            <person name="Nielsen L.J."/>
            <person name="Mohite O."/>
            <person name="Xu X."/>
            <person name="Weber T."/>
            <person name="Kovacs A.T."/>
        </authorList>
    </citation>
    <scope>NUCLEOTIDE SEQUENCE</scope>
    <source>
        <strain evidence="2">D8_B_37</strain>
    </source>
</reference>
<dbReference type="EMBL" id="JAUCEY010000008">
    <property type="protein sequence ID" value="MDM5453744.1"/>
    <property type="molecule type" value="Genomic_DNA"/>
</dbReference>
<evidence type="ECO:0000313" key="3">
    <source>
        <dbReference type="Proteomes" id="UP001234602"/>
    </source>
</evidence>
<feature type="transmembrane region" description="Helical" evidence="1">
    <location>
        <begin position="6"/>
        <end position="24"/>
    </location>
</feature>
<accession>A0AAW7IJZ1</accession>
<keyword evidence="1" id="KW-0472">Membrane</keyword>
<name>A0AAW7IJZ1_9BACI</name>
<dbReference type="RefSeq" id="WP_289320420.1">
    <property type="nucleotide sequence ID" value="NZ_JAUCEY010000008.1"/>
</dbReference>
<proteinExistence type="predicted"/>
<evidence type="ECO:0000313" key="2">
    <source>
        <dbReference type="EMBL" id="MDM5453744.1"/>
    </source>
</evidence>
<keyword evidence="1" id="KW-0812">Transmembrane</keyword>
<keyword evidence="1" id="KW-1133">Transmembrane helix</keyword>
<protein>
    <submittedName>
        <fullName evidence="2">Uncharacterized protein</fullName>
    </submittedName>
</protein>
<gene>
    <name evidence="2" type="ORF">QUF89_16455</name>
</gene>
<dbReference type="Proteomes" id="UP001234602">
    <property type="component" value="Unassembled WGS sequence"/>
</dbReference>
<evidence type="ECO:0000256" key="1">
    <source>
        <dbReference type="SAM" id="Phobius"/>
    </source>
</evidence>
<comment type="caution">
    <text evidence="2">The sequence shown here is derived from an EMBL/GenBank/DDBJ whole genome shotgun (WGS) entry which is preliminary data.</text>
</comment>
<sequence>MSADSMYLGLFILSMVFVLVANIMKKRRSEKSKIFPTKRIGKFVGESGNCSPEFIFDHKGLLPENKIGKVAAGYDCGSYRFVKKYECL</sequence>
<organism evidence="2 3">
    <name type="scientific">Peribacillus simplex</name>
    <dbReference type="NCBI Taxonomy" id="1478"/>
    <lineage>
        <taxon>Bacteria</taxon>
        <taxon>Bacillati</taxon>
        <taxon>Bacillota</taxon>
        <taxon>Bacilli</taxon>
        <taxon>Bacillales</taxon>
        <taxon>Bacillaceae</taxon>
        <taxon>Peribacillus</taxon>
    </lineage>
</organism>
<dbReference type="AlphaFoldDB" id="A0AAW7IJZ1"/>